<comment type="caution">
    <text evidence="1">The sequence shown here is derived from an EMBL/GenBank/DDBJ whole genome shotgun (WGS) entry which is preliminary data.</text>
</comment>
<organism evidence="1 2">
    <name type="scientific">Flavobacterium aurantiibacter</name>
    <dbReference type="NCBI Taxonomy" id="2023067"/>
    <lineage>
        <taxon>Bacteria</taxon>
        <taxon>Pseudomonadati</taxon>
        <taxon>Bacteroidota</taxon>
        <taxon>Flavobacteriia</taxon>
        <taxon>Flavobacteriales</taxon>
        <taxon>Flavobacteriaceae</taxon>
        <taxon>Flavobacterium</taxon>
    </lineage>
</organism>
<reference evidence="1 2" key="1">
    <citation type="submission" date="2017-07" db="EMBL/GenBank/DDBJ databases">
        <title>Flavobacterium cyanobacteriorum sp. nov., isolated from cyanobacterial aggregates in a eutrophic lake.</title>
        <authorList>
            <person name="Cai H."/>
        </authorList>
    </citation>
    <scope>NUCLEOTIDE SEQUENCE [LARGE SCALE GENOMIC DNA]</scope>
    <source>
        <strain evidence="1 2">TH167</strain>
    </source>
</reference>
<evidence type="ECO:0000313" key="2">
    <source>
        <dbReference type="Proteomes" id="UP000216035"/>
    </source>
</evidence>
<sequence length="217" mass="25246">MHVNLNHEIENIISGKIEVRHGTIIQTIANYLRNCKSSSRIDQVSKQIKAEEATHIERFVTSNALWVEVDLSTYVAEGAEQKVYLEPPNFVLKANDAIYYNSWFEYLLNLLLHNYFFADTAYELQGFLKHKQILYAVVKQNFVQSSEPTELDNVRTFLEHNGFKKIKNNDYLHIDLQILLEDLHDENVLTQQGLLYFIDTVFYTSLDEGAKSKIIQI</sequence>
<protein>
    <submittedName>
        <fullName evidence="1">Uncharacterized protein</fullName>
    </submittedName>
</protein>
<gene>
    <name evidence="1" type="ORF">CHX27_10065</name>
</gene>
<dbReference type="Proteomes" id="UP000216035">
    <property type="component" value="Unassembled WGS sequence"/>
</dbReference>
<name>A0A255ZPQ9_9FLAO</name>
<proteinExistence type="predicted"/>
<evidence type="ECO:0000313" key="1">
    <source>
        <dbReference type="EMBL" id="OYQ43488.1"/>
    </source>
</evidence>
<dbReference type="OrthoDB" id="1079625at2"/>
<dbReference type="EMBL" id="NOXX01000203">
    <property type="protein sequence ID" value="OYQ43488.1"/>
    <property type="molecule type" value="Genomic_DNA"/>
</dbReference>
<dbReference type="InterPro" id="IPR041055">
    <property type="entry name" value="Kinase-PolyVal"/>
</dbReference>
<keyword evidence="2" id="KW-1185">Reference proteome</keyword>
<accession>A0A255ZPQ9</accession>
<dbReference type="AlphaFoldDB" id="A0A255ZPQ9"/>
<dbReference type="Pfam" id="PF18762">
    <property type="entry name" value="Kinase-PolyVal"/>
    <property type="match status" value="1"/>
</dbReference>